<evidence type="ECO:0000313" key="3">
    <source>
        <dbReference type="Proteomes" id="UP000306602"/>
    </source>
</evidence>
<dbReference type="GO" id="GO:0016740">
    <property type="term" value="F:transferase activity"/>
    <property type="evidence" value="ECO:0007669"/>
    <property type="project" value="UniProtKB-KW"/>
</dbReference>
<dbReference type="Gene3D" id="3.40.30.10">
    <property type="entry name" value="Glutaredoxin"/>
    <property type="match status" value="1"/>
</dbReference>
<reference evidence="2 3" key="1">
    <citation type="submission" date="2019-04" db="EMBL/GenBank/DDBJ databases">
        <title>Shimia ponticola sp. nov., isolated from seawater.</title>
        <authorList>
            <person name="Kim Y.-O."/>
            <person name="Yoon J.-H."/>
        </authorList>
    </citation>
    <scope>NUCLEOTIDE SEQUENCE [LARGE SCALE GENOMIC DNA]</scope>
    <source>
        <strain evidence="2 3">MYP11</strain>
    </source>
</reference>
<proteinExistence type="predicted"/>
<dbReference type="Pfam" id="PF13409">
    <property type="entry name" value="GST_N_2"/>
    <property type="match status" value="1"/>
</dbReference>
<feature type="domain" description="GST N-terminal" evidence="1">
    <location>
        <begin position="1"/>
        <end position="82"/>
    </location>
</feature>
<dbReference type="OrthoDB" id="9795329at2"/>
<organism evidence="2 3">
    <name type="scientific">Aliishimia ponticola</name>
    <dbReference type="NCBI Taxonomy" id="2499833"/>
    <lineage>
        <taxon>Bacteria</taxon>
        <taxon>Pseudomonadati</taxon>
        <taxon>Pseudomonadota</taxon>
        <taxon>Alphaproteobacteria</taxon>
        <taxon>Rhodobacterales</taxon>
        <taxon>Paracoccaceae</taxon>
        <taxon>Aliishimia</taxon>
    </lineage>
</organism>
<dbReference type="CDD" id="cd03205">
    <property type="entry name" value="GST_C_6"/>
    <property type="match status" value="1"/>
</dbReference>
<dbReference type="SUPFAM" id="SSF52833">
    <property type="entry name" value="Thioredoxin-like"/>
    <property type="match status" value="1"/>
</dbReference>
<gene>
    <name evidence="2" type="ORF">E4Z66_17540</name>
</gene>
<dbReference type="InterPro" id="IPR036249">
    <property type="entry name" value="Thioredoxin-like_sf"/>
</dbReference>
<comment type="caution">
    <text evidence="2">The sequence shown here is derived from an EMBL/GenBank/DDBJ whole genome shotgun (WGS) entry which is preliminary data.</text>
</comment>
<dbReference type="CDD" id="cd03049">
    <property type="entry name" value="GST_N_3"/>
    <property type="match status" value="1"/>
</dbReference>
<dbReference type="Pfam" id="PF13410">
    <property type="entry name" value="GST_C_2"/>
    <property type="match status" value="1"/>
</dbReference>
<keyword evidence="3" id="KW-1185">Reference proteome</keyword>
<dbReference type="AlphaFoldDB" id="A0A4S4N9U2"/>
<dbReference type="InterPro" id="IPR004045">
    <property type="entry name" value="Glutathione_S-Trfase_N"/>
</dbReference>
<sequence length="204" mass="22623">MQLYYSPTSPYVRKVMITLHETGQLDDVTLIEGSTKPTNPLSGLAAQNPLMKIPALTRADGPTLYDSRVICAFFDDRAQAGLYASGSRRFEIMTLEATADGILDAALLMTYEGKLRPEEARWDDWVEAQWTKIASACAALDSRWMGHLNGPLDMGQIAVACALGYVDFRHDARNWRKGCDALAKWYAEFAQRPSMLATVPPEGM</sequence>
<accession>A0A4S4N9U2</accession>
<dbReference type="InterPro" id="IPR036282">
    <property type="entry name" value="Glutathione-S-Trfase_C_sf"/>
</dbReference>
<dbReference type="Gene3D" id="1.20.1050.10">
    <property type="match status" value="1"/>
</dbReference>
<dbReference type="Proteomes" id="UP000306602">
    <property type="component" value="Unassembled WGS sequence"/>
</dbReference>
<evidence type="ECO:0000313" key="2">
    <source>
        <dbReference type="EMBL" id="THH34771.1"/>
    </source>
</evidence>
<keyword evidence="2" id="KW-0808">Transferase</keyword>
<evidence type="ECO:0000259" key="1">
    <source>
        <dbReference type="PROSITE" id="PS50404"/>
    </source>
</evidence>
<name>A0A4S4N9U2_9RHOB</name>
<dbReference type="PROSITE" id="PS50404">
    <property type="entry name" value="GST_NTER"/>
    <property type="match status" value="1"/>
</dbReference>
<dbReference type="EMBL" id="SRKY01000005">
    <property type="protein sequence ID" value="THH34771.1"/>
    <property type="molecule type" value="Genomic_DNA"/>
</dbReference>
<protein>
    <submittedName>
        <fullName evidence="2">Glutathione S-transferase</fullName>
    </submittedName>
</protein>
<dbReference type="SUPFAM" id="SSF47616">
    <property type="entry name" value="GST C-terminal domain-like"/>
    <property type="match status" value="1"/>
</dbReference>
<dbReference type="RefSeq" id="WP_136464358.1">
    <property type="nucleotide sequence ID" value="NZ_SRKY01000005.1"/>
</dbReference>